<reference evidence="2" key="1">
    <citation type="journal article" date="2022" name="Mol. Ecol. Resour.">
        <title>The genomes of chicory, endive, great burdock and yacon provide insights into Asteraceae palaeo-polyploidization history and plant inulin production.</title>
        <authorList>
            <person name="Fan W."/>
            <person name="Wang S."/>
            <person name="Wang H."/>
            <person name="Wang A."/>
            <person name="Jiang F."/>
            <person name="Liu H."/>
            <person name="Zhao H."/>
            <person name="Xu D."/>
            <person name="Zhang Y."/>
        </authorList>
    </citation>
    <scope>NUCLEOTIDE SEQUENCE [LARGE SCALE GENOMIC DNA]</scope>
    <source>
        <strain evidence="2">cv. Punajuju</strain>
    </source>
</reference>
<accession>A0ACB9GCP9</accession>
<reference evidence="1 2" key="2">
    <citation type="journal article" date="2022" name="Mol. Ecol. Resour.">
        <title>The genomes of chicory, endive, great burdock and yacon provide insights into Asteraceae paleo-polyploidization history and plant inulin production.</title>
        <authorList>
            <person name="Fan W."/>
            <person name="Wang S."/>
            <person name="Wang H."/>
            <person name="Wang A."/>
            <person name="Jiang F."/>
            <person name="Liu H."/>
            <person name="Zhao H."/>
            <person name="Xu D."/>
            <person name="Zhang Y."/>
        </authorList>
    </citation>
    <scope>NUCLEOTIDE SEQUENCE [LARGE SCALE GENOMIC DNA]</scope>
    <source>
        <strain evidence="2">cv. Punajuju</strain>
        <tissue evidence="1">Leaves</tissue>
    </source>
</reference>
<comment type="caution">
    <text evidence="1">The sequence shown here is derived from an EMBL/GenBank/DDBJ whole genome shotgun (WGS) entry which is preliminary data.</text>
</comment>
<protein>
    <submittedName>
        <fullName evidence="1">Uncharacterized protein</fullName>
    </submittedName>
</protein>
<name>A0ACB9GCP9_CICIN</name>
<keyword evidence="2" id="KW-1185">Reference proteome</keyword>
<proteinExistence type="predicted"/>
<evidence type="ECO:0000313" key="1">
    <source>
        <dbReference type="EMBL" id="KAI3781289.1"/>
    </source>
</evidence>
<gene>
    <name evidence="1" type="ORF">L2E82_11298</name>
</gene>
<evidence type="ECO:0000313" key="2">
    <source>
        <dbReference type="Proteomes" id="UP001055811"/>
    </source>
</evidence>
<sequence length="117" mass="13414">MHSLQPAGLLAHPRRKTVNTTQSVRGGRGPTHVSPTSLRQAFLRAYQYSLREGVLERRETKKEIGIEVECRGEESENCWIDSRLRRTNGGSYAFANQRVRERCEDLSGVHYVMEIQI</sequence>
<dbReference type="EMBL" id="CM042010">
    <property type="protein sequence ID" value="KAI3781289.1"/>
    <property type="molecule type" value="Genomic_DNA"/>
</dbReference>
<organism evidence="1 2">
    <name type="scientific">Cichorium intybus</name>
    <name type="common">Chicory</name>
    <dbReference type="NCBI Taxonomy" id="13427"/>
    <lineage>
        <taxon>Eukaryota</taxon>
        <taxon>Viridiplantae</taxon>
        <taxon>Streptophyta</taxon>
        <taxon>Embryophyta</taxon>
        <taxon>Tracheophyta</taxon>
        <taxon>Spermatophyta</taxon>
        <taxon>Magnoliopsida</taxon>
        <taxon>eudicotyledons</taxon>
        <taxon>Gunneridae</taxon>
        <taxon>Pentapetalae</taxon>
        <taxon>asterids</taxon>
        <taxon>campanulids</taxon>
        <taxon>Asterales</taxon>
        <taxon>Asteraceae</taxon>
        <taxon>Cichorioideae</taxon>
        <taxon>Cichorieae</taxon>
        <taxon>Cichoriinae</taxon>
        <taxon>Cichorium</taxon>
    </lineage>
</organism>
<dbReference type="Proteomes" id="UP001055811">
    <property type="component" value="Linkage Group LG02"/>
</dbReference>